<keyword evidence="3" id="KW-0560">Oxidoreductase</keyword>
<dbReference type="RefSeq" id="WP_204003964.1">
    <property type="nucleotide sequence ID" value="NZ_BOPB01000032.1"/>
</dbReference>
<keyword evidence="7" id="KW-1185">Reference proteome</keyword>
<comment type="pathway">
    <text evidence="1">Lipid metabolism; butanoate metabolism.</text>
</comment>
<evidence type="ECO:0000256" key="3">
    <source>
        <dbReference type="ARBA" id="ARBA00023002"/>
    </source>
</evidence>
<dbReference type="InterPro" id="IPR013328">
    <property type="entry name" value="6PGD_dom2"/>
</dbReference>
<organism evidence="6 7">
    <name type="scientific">Micromonospora lutea</name>
    <dbReference type="NCBI Taxonomy" id="419825"/>
    <lineage>
        <taxon>Bacteria</taxon>
        <taxon>Bacillati</taxon>
        <taxon>Actinomycetota</taxon>
        <taxon>Actinomycetes</taxon>
        <taxon>Micromonosporales</taxon>
        <taxon>Micromonosporaceae</taxon>
        <taxon>Micromonospora</taxon>
    </lineage>
</organism>
<dbReference type="InterPro" id="IPR006176">
    <property type="entry name" value="3-OHacyl-CoA_DH_NAD-bd"/>
</dbReference>
<feature type="domain" description="3-hydroxyacyl-CoA dehydrogenase C-terminal" evidence="4">
    <location>
        <begin position="188"/>
        <end position="285"/>
    </location>
</feature>
<evidence type="ECO:0000259" key="5">
    <source>
        <dbReference type="Pfam" id="PF02737"/>
    </source>
</evidence>
<feature type="domain" description="3-hydroxyacyl-CoA dehydrogenase NAD binding" evidence="5">
    <location>
        <begin position="314"/>
        <end position="492"/>
    </location>
</feature>
<evidence type="ECO:0000313" key="7">
    <source>
        <dbReference type="Proteomes" id="UP000643165"/>
    </source>
</evidence>
<gene>
    <name evidence="6" type="primary">paaH</name>
    <name evidence="6" type="ORF">Vlu01_50160</name>
</gene>
<reference evidence="6 7" key="1">
    <citation type="submission" date="2021-01" db="EMBL/GenBank/DDBJ databases">
        <title>Whole genome shotgun sequence of Verrucosispora lutea NBRC 106530.</title>
        <authorList>
            <person name="Komaki H."/>
            <person name="Tamura T."/>
        </authorList>
    </citation>
    <scope>NUCLEOTIDE SEQUENCE [LARGE SCALE GENOMIC DNA]</scope>
    <source>
        <strain evidence="6 7">NBRC 106530</strain>
    </source>
</reference>
<proteinExistence type="inferred from homology"/>
<dbReference type="Pfam" id="PF00725">
    <property type="entry name" value="3HCDH"/>
    <property type="match status" value="2"/>
</dbReference>
<evidence type="ECO:0000259" key="4">
    <source>
        <dbReference type="Pfam" id="PF00725"/>
    </source>
</evidence>
<dbReference type="Pfam" id="PF02737">
    <property type="entry name" value="3HCDH_N"/>
    <property type="match status" value="2"/>
</dbReference>
<dbReference type="SUPFAM" id="SSF51735">
    <property type="entry name" value="NAD(P)-binding Rossmann-fold domains"/>
    <property type="match status" value="2"/>
</dbReference>
<name>A0ABQ4J2Q6_9ACTN</name>
<evidence type="ECO:0000256" key="1">
    <source>
        <dbReference type="ARBA" id="ARBA00005086"/>
    </source>
</evidence>
<dbReference type="PANTHER" id="PTHR48075">
    <property type="entry name" value="3-HYDROXYACYL-COA DEHYDROGENASE FAMILY PROTEIN"/>
    <property type="match status" value="1"/>
</dbReference>
<dbReference type="EMBL" id="BOPB01000032">
    <property type="protein sequence ID" value="GIJ24392.1"/>
    <property type="molecule type" value="Genomic_DNA"/>
</dbReference>
<dbReference type="Proteomes" id="UP000643165">
    <property type="component" value="Unassembled WGS sequence"/>
</dbReference>
<dbReference type="Gene3D" id="3.40.50.720">
    <property type="entry name" value="NAD(P)-binding Rossmann-like Domain"/>
    <property type="match status" value="2"/>
</dbReference>
<sequence length="594" mass="63206">MAREFTSVGVVGLGTMGAGIVEVFARNGIDVVAVEISDAALDRGRAILTGSTDRAVARGKLAEADRDALLARVSFAVGLDALHSVDLVIEAVPEYLDLKQRIFAELDRVCKPEAILATNTSSLSVTEISVATARPNQVVGIHFFNPAPVMKLVEVVRTVVTSADVVADVEALCERLGKIDVTISDRAGFIANALLFGYLNHAVDLFESRYATREDIDAAMKLGCGLPMGPLALMDLIGLDTSYEILDTMYRRGGRDRRHAPVPLLKQMVTAGLLGRKSGRGFYTYERPGSAKVVPDEQTPTTTQPAPTDAAATKVGIVGSGTMATGIIEVFATAGYEVVSVTQGAEQPGEVFEAVQTSLNKGVDRGRLSETDRDAALGRISWSATLEQLADVDLVVEAVVEELSVKKALFASLDEICKPGVVLATTTSSLPVIEMAMATQRPADVVGLHFFNPAPAVPLVEIVRTIRTSAETVATAQAVSTTLGKTGVVCGDRAGFIVNALLFPYLNDAVRMLEASYSTVDDIDHAMKLGCGYPLGPFELLDTVGLDVALAIQRELYLELREPGLAPAPLLEHLVTAGYLGGKIGRGFRDHTRR</sequence>
<protein>
    <submittedName>
        <fullName evidence="6">3-hydroxybutyryl-CoA dehydrogenase</fullName>
    </submittedName>
</protein>
<dbReference type="InterPro" id="IPR008927">
    <property type="entry name" value="6-PGluconate_DH-like_C_sf"/>
</dbReference>
<dbReference type="NCBIfam" id="NF005875">
    <property type="entry name" value="PRK07819.1"/>
    <property type="match status" value="2"/>
</dbReference>
<feature type="domain" description="3-hydroxyacyl-CoA dehydrogenase C-terminal" evidence="4">
    <location>
        <begin position="495"/>
        <end position="590"/>
    </location>
</feature>
<dbReference type="Gene3D" id="1.10.1040.10">
    <property type="entry name" value="N-(1-d-carboxylethyl)-l-norvaline Dehydrogenase, domain 2"/>
    <property type="match status" value="2"/>
</dbReference>
<accession>A0ABQ4J2Q6</accession>
<feature type="domain" description="3-hydroxyacyl-CoA dehydrogenase NAD binding" evidence="5">
    <location>
        <begin position="8"/>
        <end position="185"/>
    </location>
</feature>
<dbReference type="InterPro" id="IPR036291">
    <property type="entry name" value="NAD(P)-bd_dom_sf"/>
</dbReference>
<evidence type="ECO:0000256" key="2">
    <source>
        <dbReference type="ARBA" id="ARBA00009463"/>
    </source>
</evidence>
<dbReference type="PANTHER" id="PTHR48075:SF9">
    <property type="entry name" value="3-HYDROXYBUTYRYL-COA DEHYDROGENASE"/>
    <property type="match status" value="1"/>
</dbReference>
<dbReference type="SUPFAM" id="SSF48179">
    <property type="entry name" value="6-phosphogluconate dehydrogenase C-terminal domain-like"/>
    <property type="match status" value="2"/>
</dbReference>
<dbReference type="InterPro" id="IPR006108">
    <property type="entry name" value="3HC_DH_C"/>
</dbReference>
<comment type="caution">
    <text evidence="6">The sequence shown here is derived from an EMBL/GenBank/DDBJ whole genome shotgun (WGS) entry which is preliminary data.</text>
</comment>
<evidence type="ECO:0000313" key="6">
    <source>
        <dbReference type="EMBL" id="GIJ24392.1"/>
    </source>
</evidence>
<comment type="similarity">
    <text evidence="2">Belongs to the 3-hydroxyacyl-CoA dehydrogenase family.</text>
</comment>